<sequence>MPETYVFSLNDLVTHLELELPERATQHKKGEYLCLHTVPTSAIVNSASPCEVKEDVEDWKWQETYHPLDDYSGSDLEAAEDNLNDDIIKMIEGDWD</sequence>
<feature type="domain" description="DUF7587" evidence="1">
    <location>
        <begin position="2"/>
        <end position="48"/>
    </location>
</feature>
<gene>
    <name evidence="2" type="ORF">FRX48_02633</name>
</gene>
<dbReference type="AlphaFoldDB" id="A0A5M8Q003"/>
<evidence type="ECO:0000259" key="1">
    <source>
        <dbReference type="Pfam" id="PF24494"/>
    </source>
</evidence>
<name>A0A5M8Q003_9LECA</name>
<comment type="caution">
    <text evidence="2">The sequence shown here is derived from an EMBL/GenBank/DDBJ whole genome shotgun (WGS) entry which is preliminary data.</text>
</comment>
<dbReference type="Proteomes" id="UP000324767">
    <property type="component" value="Unassembled WGS sequence"/>
</dbReference>
<evidence type="ECO:0000313" key="3">
    <source>
        <dbReference type="Proteomes" id="UP000324767"/>
    </source>
</evidence>
<accession>A0A5M8Q003</accession>
<dbReference type="EMBL" id="VXIT01000003">
    <property type="protein sequence ID" value="KAA6414270.1"/>
    <property type="molecule type" value="Genomic_DNA"/>
</dbReference>
<protein>
    <recommendedName>
        <fullName evidence="1">DUF7587 domain-containing protein</fullName>
    </recommendedName>
</protein>
<evidence type="ECO:0000313" key="2">
    <source>
        <dbReference type="EMBL" id="KAA6414270.1"/>
    </source>
</evidence>
<dbReference type="InterPro" id="IPR056009">
    <property type="entry name" value="DUF7587"/>
</dbReference>
<dbReference type="OrthoDB" id="5151300at2759"/>
<reference evidence="2 3" key="1">
    <citation type="submission" date="2019-09" db="EMBL/GenBank/DDBJ databases">
        <title>The hologenome of the rock-dwelling lichen Lasallia pustulata.</title>
        <authorList>
            <person name="Greshake Tzovaras B."/>
            <person name="Segers F."/>
            <person name="Bicker A."/>
            <person name="Dal Grande F."/>
            <person name="Otte J."/>
            <person name="Hankeln T."/>
            <person name="Schmitt I."/>
            <person name="Ebersberger I."/>
        </authorList>
    </citation>
    <scope>NUCLEOTIDE SEQUENCE [LARGE SCALE GENOMIC DNA]</scope>
    <source>
        <strain evidence="2">A1-1</strain>
    </source>
</reference>
<dbReference type="Pfam" id="PF24494">
    <property type="entry name" value="DUF7587"/>
    <property type="match status" value="1"/>
</dbReference>
<proteinExistence type="predicted"/>
<organism evidence="2 3">
    <name type="scientific">Lasallia pustulata</name>
    <dbReference type="NCBI Taxonomy" id="136370"/>
    <lineage>
        <taxon>Eukaryota</taxon>
        <taxon>Fungi</taxon>
        <taxon>Dikarya</taxon>
        <taxon>Ascomycota</taxon>
        <taxon>Pezizomycotina</taxon>
        <taxon>Lecanoromycetes</taxon>
        <taxon>OSLEUM clade</taxon>
        <taxon>Umbilicariomycetidae</taxon>
        <taxon>Umbilicariales</taxon>
        <taxon>Umbilicariaceae</taxon>
        <taxon>Lasallia</taxon>
    </lineage>
</organism>